<keyword evidence="3" id="KW-1185">Reference proteome</keyword>
<evidence type="ECO:0000256" key="1">
    <source>
        <dbReference type="SAM" id="SignalP"/>
    </source>
</evidence>
<accession>A0ABX8JR86</accession>
<organism evidence="2 3">
    <name type="scientific">Geomonas diazotrophica</name>
    <dbReference type="NCBI Taxonomy" id="2843197"/>
    <lineage>
        <taxon>Bacteria</taxon>
        <taxon>Pseudomonadati</taxon>
        <taxon>Thermodesulfobacteriota</taxon>
        <taxon>Desulfuromonadia</taxon>
        <taxon>Geobacterales</taxon>
        <taxon>Geobacteraceae</taxon>
        <taxon>Geomonas</taxon>
    </lineage>
</organism>
<dbReference type="Proteomes" id="UP000683493">
    <property type="component" value="Chromosome"/>
</dbReference>
<evidence type="ECO:0000313" key="2">
    <source>
        <dbReference type="EMBL" id="QWV99132.1"/>
    </source>
</evidence>
<proteinExistence type="predicted"/>
<sequence>MFHFATRLFLVLILLSMGGGAPAAVWAAVNDSFTVEVADVGKGADLAALLKGKGYTTVVPAKNMWVTDPQNNCAVWIGKNVPLEMLRAVLPEAMRFNPYLKFFYVVGDRGEKPPQAVDNTVHVGGSIEAALVKKLNIIDQQEMLSALGKATTLEDLHRYLHDKNKPKPEEKPAS</sequence>
<name>A0ABX8JR86_9BACT</name>
<gene>
    <name evidence="2" type="ORF">KP005_07575</name>
</gene>
<protein>
    <submittedName>
        <fullName evidence="2">Uncharacterized protein</fullName>
    </submittedName>
</protein>
<reference evidence="2 3" key="1">
    <citation type="submission" date="2021-06" db="EMBL/GenBank/DDBJ databases">
        <title>Gemonas diversity in paddy soil.</title>
        <authorList>
            <person name="Liu G."/>
        </authorList>
    </citation>
    <scope>NUCLEOTIDE SEQUENCE [LARGE SCALE GENOMIC DNA]</scope>
    <source>
        <strain evidence="2 3">RG29</strain>
    </source>
</reference>
<feature type="signal peptide" evidence="1">
    <location>
        <begin position="1"/>
        <end position="23"/>
    </location>
</feature>
<evidence type="ECO:0000313" key="3">
    <source>
        <dbReference type="Proteomes" id="UP000683493"/>
    </source>
</evidence>
<dbReference type="EMBL" id="CP076724">
    <property type="protein sequence ID" value="QWV99132.1"/>
    <property type="molecule type" value="Genomic_DNA"/>
</dbReference>
<feature type="chain" id="PRO_5046680695" evidence="1">
    <location>
        <begin position="24"/>
        <end position="174"/>
    </location>
</feature>
<keyword evidence="1" id="KW-0732">Signal</keyword>